<dbReference type="SUPFAM" id="SSF48452">
    <property type="entry name" value="TPR-like"/>
    <property type="match status" value="1"/>
</dbReference>
<comment type="caution">
    <text evidence="1">The sequence shown here is derived from an EMBL/GenBank/DDBJ whole genome shotgun (WGS) entry which is preliminary data.</text>
</comment>
<dbReference type="Proteomes" id="UP000326344">
    <property type="component" value="Unassembled WGS sequence"/>
</dbReference>
<reference evidence="1 2" key="1">
    <citation type="submission" date="2019-09" db="EMBL/GenBank/DDBJ databases">
        <title>Genome Sequence of Larkinella sp MA1.</title>
        <authorList>
            <person name="Srinivasan S."/>
        </authorList>
    </citation>
    <scope>NUCLEOTIDE SEQUENCE [LARGE SCALE GENOMIC DNA]</scope>
    <source>
        <strain evidence="1 2">MA1</strain>
    </source>
</reference>
<dbReference type="GO" id="GO:0097363">
    <property type="term" value="F:protein O-acetylglucosaminyltransferase activity"/>
    <property type="evidence" value="ECO:0007669"/>
    <property type="project" value="TreeGrafter"/>
</dbReference>
<protein>
    <submittedName>
        <fullName evidence="1">Tetratricopeptide repeat protein</fullName>
    </submittedName>
</protein>
<proteinExistence type="predicted"/>
<dbReference type="InterPro" id="IPR011990">
    <property type="entry name" value="TPR-like_helical_dom_sf"/>
</dbReference>
<dbReference type="RefSeq" id="WP_150880591.1">
    <property type="nucleotide sequence ID" value="NZ_VTWS01000008.1"/>
</dbReference>
<dbReference type="GO" id="GO:0006493">
    <property type="term" value="P:protein O-linked glycosylation"/>
    <property type="evidence" value="ECO:0007669"/>
    <property type="project" value="InterPro"/>
</dbReference>
<keyword evidence="2" id="KW-1185">Reference proteome</keyword>
<dbReference type="SMART" id="SM00028">
    <property type="entry name" value="TPR"/>
    <property type="match status" value="4"/>
</dbReference>
<dbReference type="PANTHER" id="PTHR44366">
    <property type="entry name" value="UDP-N-ACETYLGLUCOSAMINE--PEPTIDE N-ACETYLGLUCOSAMINYLTRANSFERASE 110 KDA SUBUNIT"/>
    <property type="match status" value="1"/>
</dbReference>
<dbReference type="Pfam" id="PF14559">
    <property type="entry name" value="TPR_19"/>
    <property type="match status" value="1"/>
</dbReference>
<dbReference type="EMBL" id="VTWS01000008">
    <property type="protein sequence ID" value="KAA9347005.1"/>
    <property type="molecule type" value="Genomic_DNA"/>
</dbReference>
<dbReference type="Gene3D" id="1.25.40.10">
    <property type="entry name" value="Tetratricopeptide repeat domain"/>
    <property type="match status" value="2"/>
</dbReference>
<dbReference type="PANTHER" id="PTHR44366:SF1">
    <property type="entry name" value="UDP-N-ACETYLGLUCOSAMINE--PEPTIDE N-ACETYLGLUCOSAMINYLTRANSFERASE 110 KDA SUBUNIT"/>
    <property type="match status" value="1"/>
</dbReference>
<dbReference type="AlphaFoldDB" id="A0A5N1J747"/>
<sequence length="442" mass="49369">MATPILLFRPLVSTGITSFLSLLLLVQISCTERKKAGTETAASPGSTLEIPPLFERRGELATAVEWPRTKEKVDELQKKIKKTPGDIKPRLQLAVIYLSEARITGEHPYYYPAVLTILDGVLAMDPKNFEATTFKSSVKMSQHQFAEARELAEKARQINPDNAYVYGVLVDANVELGHYDEAVAMSDKMQQLKPSLESYSRASYLREIYGNYPASIEAMKLAVQAGLPGSEPYCWSKNILGHLYETTGRLADAEQQYDGILALRPSYAFALAGKARIQKSRKEYDQALTTLEKAAGIMPEFSFHEEMAGIYALQGEQEKAKKKFAEVATMLDEDARSGHAVDLERCKLYTKSGQLDSARVYGLKEYRKRPENIDVNHALAWVYFNQNDLKKAQEHMQVALKTGSKDPERLQQAAAIEVALGHVEMGNRLVAQARKINPTFAL</sequence>
<dbReference type="InterPro" id="IPR019734">
    <property type="entry name" value="TPR_rpt"/>
</dbReference>
<accession>A0A5N1J747</accession>
<dbReference type="InterPro" id="IPR037919">
    <property type="entry name" value="OGT"/>
</dbReference>
<name>A0A5N1J747_9BACT</name>
<evidence type="ECO:0000313" key="1">
    <source>
        <dbReference type="EMBL" id="KAA9347005.1"/>
    </source>
</evidence>
<evidence type="ECO:0000313" key="2">
    <source>
        <dbReference type="Proteomes" id="UP000326344"/>
    </source>
</evidence>
<organism evidence="1 2">
    <name type="scientific">Larkinella humicola</name>
    <dbReference type="NCBI Taxonomy" id="2607654"/>
    <lineage>
        <taxon>Bacteria</taxon>
        <taxon>Pseudomonadati</taxon>
        <taxon>Bacteroidota</taxon>
        <taxon>Cytophagia</taxon>
        <taxon>Cytophagales</taxon>
        <taxon>Spirosomataceae</taxon>
        <taxon>Larkinella</taxon>
    </lineage>
</organism>
<gene>
    <name evidence="1" type="ORF">F0P93_25665</name>
</gene>